<dbReference type="GeneTree" id="ENSGT00940000153284"/>
<dbReference type="InterPro" id="IPR018200">
    <property type="entry name" value="USP_CS"/>
</dbReference>
<reference evidence="14" key="1">
    <citation type="submission" date="2013-03" db="EMBL/GenBank/DDBJ databases">
        <authorList>
            <person name="Jeffery W."/>
            <person name="Warren W."/>
            <person name="Wilson R.K."/>
        </authorList>
    </citation>
    <scope>NUCLEOTIDE SEQUENCE</scope>
    <source>
        <strain evidence="14">female</strain>
    </source>
</reference>
<dbReference type="GO" id="GO:0046872">
    <property type="term" value="F:metal ion binding"/>
    <property type="evidence" value="ECO:0007669"/>
    <property type="project" value="UniProtKB-KW"/>
</dbReference>
<dbReference type="GO" id="GO:0005634">
    <property type="term" value="C:nucleus"/>
    <property type="evidence" value="ECO:0007669"/>
    <property type="project" value="TreeGrafter"/>
</dbReference>
<comment type="catalytic activity">
    <reaction evidence="1 10">
        <text>Thiol-dependent hydrolysis of ester, thioester, amide, peptide and isopeptide bonds formed by the C-terminal Gly of ubiquitin (a 76-residue protein attached to proteins as an intracellular targeting signal).</text>
        <dbReference type="EC" id="3.4.19.12"/>
    </reaction>
</comment>
<dbReference type="FunFam" id="3.90.70.10:FF:000003">
    <property type="entry name" value="Ubiquitin carboxyl-terminal hydrolase 46"/>
    <property type="match status" value="1"/>
</dbReference>
<dbReference type="InterPro" id="IPR028889">
    <property type="entry name" value="USP"/>
</dbReference>
<dbReference type="InterPro" id="IPR001394">
    <property type="entry name" value="Peptidase_C19_UCH"/>
</dbReference>
<evidence type="ECO:0000313" key="14">
    <source>
        <dbReference type="Proteomes" id="UP000018467"/>
    </source>
</evidence>
<dbReference type="Pfam" id="PF00443">
    <property type="entry name" value="UCH"/>
    <property type="match status" value="1"/>
</dbReference>
<protein>
    <recommendedName>
        <fullName evidence="10">Ubiquitin carboxyl-terminal hydrolase</fullName>
        <ecNumber evidence="10">3.4.19.12</ecNumber>
    </recommendedName>
</protein>
<dbReference type="FunCoup" id="A0A3B1IT92">
    <property type="interactions" value="918"/>
</dbReference>
<accession>A0A3B1IT92</accession>
<dbReference type="Ensembl" id="ENSAMXT00000033103.1">
    <property type="protein sequence ID" value="ENSAMXP00000032921.1"/>
    <property type="gene ID" value="ENSAMXG00000040967.1"/>
</dbReference>
<evidence type="ECO:0000256" key="4">
    <source>
        <dbReference type="ARBA" id="ARBA00022786"/>
    </source>
</evidence>
<dbReference type="PROSITE" id="PS50235">
    <property type="entry name" value="USP_3"/>
    <property type="match status" value="1"/>
</dbReference>
<dbReference type="STRING" id="7994.ENSAMXP00000032921"/>
<dbReference type="GO" id="GO:0006508">
    <property type="term" value="P:proteolysis"/>
    <property type="evidence" value="ECO:0007669"/>
    <property type="project" value="UniProtKB-KW"/>
</dbReference>
<keyword evidence="7" id="KW-0862">Zinc</keyword>
<name>A0A3B1IT92_ASTMX</name>
<dbReference type="GO" id="GO:0005829">
    <property type="term" value="C:cytosol"/>
    <property type="evidence" value="ECO:0007669"/>
    <property type="project" value="TreeGrafter"/>
</dbReference>
<dbReference type="PROSITE" id="PS00973">
    <property type="entry name" value="USP_2"/>
    <property type="match status" value="1"/>
</dbReference>
<comment type="subunit">
    <text evidence="9">Interacts with WDR48.</text>
</comment>
<dbReference type="PANTHER" id="PTHR24006:SF860">
    <property type="entry name" value="UBIQUITIN SPECIFIC PEPTIDASE 12-LIKE"/>
    <property type="match status" value="1"/>
</dbReference>
<dbReference type="InParanoid" id="A0A3B1IT92"/>
<keyword evidence="14" id="KW-1185">Reference proteome</keyword>
<evidence type="ECO:0000256" key="9">
    <source>
        <dbReference type="ARBA" id="ARBA00064921"/>
    </source>
</evidence>
<dbReference type="GO" id="GO:0016579">
    <property type="term" value="P:protein deubiquitination"/>
    <property type="evidence" value="ECO:0007669"/>
    <property type="project" value="InterPro"/>
</dbReference>
<feature type="domain" description="USP" evidence="12">
    <location>
        <begin position="39"/>
        <end position="383"/>
    </location>
</feature>
<evidence type="ECO:0000256" key="10">
    <source>
        <dbReference type="RuleBase" id="RU366025"/>
    </source>
</evidence>
<organism evidence="13 14">
    <name type="scientific">Astyanax mexicanus</name>
    <name type="common">Blind cave fish</name>
    <name type="synonym">Astyanax fasciatus mexicanus</name>
    <dbReference type="NCBI Taxonomy" id="7994"/>
    <lineage>
        <taxon>Eukaryota</taxon>
        <taxon>Metazoa</taxon>
        <taxon>Chordata</taxon>
        <taxon>Craniata</taxon>
        <taxon>Vertebrata</taxon>
        <taxon>Euteleostomi</taxon>
        <taxon>Actinopterygii</taxon>
        <taxon>Neopterygii</taxon>
        <taxon>Teleostei</taxon>
        <taxon>Ostariophysi</taxon>
        <taxon>Characiformes</taxon>
        <taxon>Characoidei</taxon>
        <taxon>Acestrorhamphidae</taxon>
        <taxon>Acestrorhamphinae</taxon>
        <taxon>Astyanax</taxon>
    </lineage>
</organism>
<evidence type="ECO:0000256" key="6">
    <source>
        <dbReference type="ARBA" id="ARBA00022807"/>
    </source>
</evidence>
<dbReference type="PROSITE" id="PS00972">
    <property type="entry name" value="USP_1"/>
    <property type="match status" value="1"/>
</dbReference>
<dbReference type="CDD" id="cd02663">
    <property type="entry name" value="Peptidase_C19G"/>
    <property type="match status" value="1"/>
</dbReference>
<evidence type="ECO:0000256" key="8">
    <source>
        <dbReference type="ARBA" id="ARBA00038282"/>
    </source>
</evidence>
<dbReference type="SUPFAM" id="SSF54001">
    <property type="entry name" value="Cysteine proteinases"/>
    <property type="match status" value="1"/>
</dbReference>
<proteinExistence type="inferred from homology"/>
<evidence type="ECO:0000256" key="7">
    <source>
        <dbReference type="ARBA" id="ARBA00022833"/>
    </source>
</evidence>
<keyword evidence="6 10" id="KW-0788">Thiol protease</keyword>
<dbReference type="Gene3D" id="3.90.70.10">
    <property type="entry name" value="Cysteine proteinases"/>
    <property type="match status" value="1"/>
</dbReference>
<reference evidence="14" key="2">
    <citation type="journal article" date="2014" name="Nat. Commun.">
        <title>The cavefish genome reveals candidate genes for eye loss.</title>
        <authorList>
            <person name="McGaugh S.E."/>
            <person name="Gross J.B."/>
            <person name="Aken B."/>
            <person name="Blin M."/>
            <person name="Borowsky R."/>
            <person name="Chalopin D."/>
            <person name="Hinaux H."/>
            <person name="Jeffery W.R."/>
            <person name="Keene A."/>
            <person name="Ma L."/>
            <person name="Minx P."/>
            <person name="Murphy D."/>
            <person name="O'Quin K.E."/>
            <person name="Retaux S."/>
            <person name="Rohner N."/>
            <person name="Searle S.M."/>
            <person name="Stahl B.A."/>
            <person name="Tabin C."/>
            <person name="Volff J.N."/>
            <person name="Yoshizawa M."/>
            <person name="Warren W.C."/>
        </authorList>
    </citation>
    <scope>NUCLEOTIDE SEQUENCE [LARGE SCALE GENOMIC DNA]</scope>
    <source>
        <strain evidence="14">female</strain>
    </source>
</reference>
<dbReference type="AlphaFoldDB" id="A0A3B1IT92"/>
<evidence type="ECO:0000313" key="13">
    <source>
        <dbReference type="Ensembl" id="ENSAMXP00000032921.1"/>
    </source>
</evidence>
<evidence type="ECO:0000256" key="3">
    <source>
        <dbReference type="ARBA" id="ARBA00022723"/>
    </source>
</evidence>
<dbReference type="Bgee" id="ENSAMXG00000040967">
    <property type="expression patterns" value="Expressed in head kidney and 14 other cell types or tissues"/>
</dbReference>
<evidence type="ECO:0000256" key="1">
    <source>
        <dbReference type="ARBA" id="ARBA00000707"/>
    </source>
</evidence>
<keyword evidence="5 10" id="KW-0378">Hydrolase</keyword>
<dbReference type="InterPro" id="IPR038765">
    <property type="entry name" value="Papain-like_cys_pep_sf"/>
</dbReference>
<dbReference type="GO" id="GO:0004843">
    <property type="term" value="F:cysteine-type deubiquitinase activity"/>
    <property type="evidence" value="ECO:0007669"/>
    <property type="project" value="UniProtKB-UniRule"/>
</dbReference>
<dbReference type="InterPro" id="IPR050164">
    <property type="entry name" value="Peptidase_C19"/>
</dbReference>
<keyword evidence="3" id="KW-0479">Metal-binding</keyword>
<sequence>MEILMTVRKIASICTMGANASALEKEIGPEQFPVNEHYFGLVNFGNTCYCNSVLQALYFCRPFREKVLAYKVQPRRKESLLTCLADLFNSIATQKKKVGVIPPKKFVSRLRKENELFDNYMQQDAHEFLNYLLNTIADLLQEEKSQERQQNGKLVQNGGGGGGGGGGSGSSTGEAESDEKTQETWVHEIFQGTLTNETRCLNCEAVSSKDEDFLDLSVDVEQNTSITHCLRGFSNTETLCSEYKYYCEQCRSKQEAQKRMRVKKLPMILALHLKRFKYMDQLHRYTKLSYRVVFPLELRLFNTSGDATNPDRMYDLVAVVVHCGSGPNRGHYITIVKSHGIWLLFDDDIVEKIDAQAIEEFYGLTSDISKNSESGYILFYQSRD</sequence>
<evidence type="ECO:0000256" key="2">
    <source>
        <dbReference type="ARBA" id="ARBA00022670"/>
    </source>
</evidence>
<reference evidence="13" key="4">
    <citation type="submission" date="2025-09" db="UniProtKB">
        <authorList>
            <consortium name="Ensembl"/>
        </authorList>
    </citation>
    <scope>IDENTIFICATION</scope>
</reference>
<dbReference type="PANTHER" id="PTHR24006">
    <property type="entry name" value="UBIQUITIN CARBOXYL-TERMINAL HYDROLASE"/>
    <property type="match status" value="1"/>
</dbReference>
<feature type="compositionally biased region" description="Gly residues" evidence="11">
    <location>
        <begin position="157"/>
        <end position="170"/>
    </location>
</feature>
<evidence type="ECO:0000256" key="5">
    <source>
        <dbReference type="ARBA" id="ARBA00022801"/>
    </source>
</evidence>
<feature type="region of interest" description="Disordered" evidence="11">
    <location>
        <begin position="147"/>
        <end position="182"/>
    </location>
</feature>
<reference evidence="13" key="3">
    <citation type="submission" date="2025-08" db="UniProtKB">
        <authorList>
            <consortium name="Ensembl"/>
        </authorList>
    </citation>
    <scope>IDENTIFICATION</scope>
</reference>
<comment type="similarity">
    <text evidence="8">Belongs to the peptidase C19 family. USP12/USP46 subfamily.</text>
</comment>
<evidence type="ECO:0000256" key="11">
    <source>
        <dbReference type="SAM" id="MobiDB-lite"/>
    </source>
</evidence>
<keyword evidence="4 10" id="KW-0833">Ubl conjugation pathway</keyword>
<keyword evidence="2 10" id="KW-0645">Protease</keyword>
<dbReference type="Proteomes" id="UP000018467">
    <property type="component" value="Unassembled WGS sequence"/>
</dbReference>
<dbReference type="EC" id="3.4.19.12" evidence="10"/>
<evidence type="ECO:0000259" key="12">
    <source>
        <dbReference type="PROSITE" id="PS50235"/>
    </source>
</evidence>